<feature type="transmembrane region" description="Helical" evidence="9">
    <location>
        <begin position="212"/>
        <end position="232"/>
    </location>
</feature>
<evidence type="ECO:0000256" key="1">
    <source>
        <dbReference type="ARBA" id="ARBA00004651"/>
    </source>
</evidence>
<comment type="similarity">
    <text evidence="2 9">Belongs to the CN hydrolase family. Apolipoprotein N-acyltransferase subfamily.</text>
</comment>
<dbReference type="GO" id="GO:0042158">
    <property type="term" value="P:lipoprotein biosynthetic process"/>
    <property type="evidence" value="ECO:0007669"/>
    <property type="project" value="UniProtKB-UniRule"/>
</dbReference>
<evidence type="ECO:0000256" key="3">
    <source>
        <dbReference type="ARBA" id="ARBA00022475"/>
    </source>
</evidence>
<dbReference type="UniPathway" id="UPA00666"/>
<dbReference type="RefSeq" id="WP_072818597.1">
    <property type="nucleotide sequence ID" value="NZ_LT670849.1"/>
</dbReference>
<reference evidence="12" key="1">
    <citation type="submission" date="2016-11" db="EMBL/GenBank/DDBJ databases">
        <authorList>
            <person name="Varghese N."/>
            <person name="Submissions S."/>
        </authorList>
    </citation>
    <scope>NUCLEOTIDE SEQUENCE [LARGE SCALE GENOMIC DNA]</scope>
    <source>
        <strain evidence="12">GAS401</strain>
    </source>
</reference>
<accession>A0A1M7TX40</accession>
<comment type="pathway">
    <text evidence="9">Protein modification; lipoprotein biosynthesis (N-acyl transfer).</text>
</comment>
<proteinExistence type="inferred from homology"/>
<evidence type="ECO:0000256" key="9">
    <source>
        <dbReference type="HAMAP-Rule" id="MF_01148"/>
    </source>
</evidence>
<evidence type="ECO:0000256" key="8">
    <source>
        <dbReference type="ARBA" id="ARBA00023315"/>
    </source>
</evidence>
<dbReference type="NCBIfam" id="TIGR00546">
    <property type="entry name" value="lnt"/>
    <property type="match status" value="1"/>
</dbReference>
<feature type="transmembrane region" description="Helical" evidence="9">
    <location>
        <begin position="12"/>
        <end position="36"/>
    </location>
</feature>
<feature type="transmembrane region" description="Helical" evidence="9">
    <location>
        <begin position="507"/>
        <end position="528"/>
    </location>
</feature>
<evidence type="ECO:0000256" key="2">
    <source>
        <dbReference type="ARBA" id="ARBA00010065"/>
    </source>
</evidence>
<feature type="transmembrane region" description="Helical" evidence="9">
    <location>
        <begin position="42"/>
        <end position="61"/>
    </location>
</feature>
<feature type="transmembrane region" description="Helical" evidence="9">
    <location>
        <begin position="181"/>
        <end position="200"/>
    </location>
</feature>
<comment type="function">
    <text evidence="9">Catalyzes the phospholipid dependent N-acylation of the N-terminal cysteine of apolipoprotein, the last step in lipoprotein maturation.</text>
</comment>
<dbReference type="Pfam" id="PF20154">
    <property type="entry name" value="LNT_N"/>
    <property type="match status" value="1"/>
</dbReference>
<keyword evidence="4 9" id="KW-0808">Transferase</keyword>
<dbReference type="GO" id="GO:0016410">
    <property type="term" value="F:N-acyltransferase activity"/>
    <property type="evidence" value="ECO:0007669"/>
    <property type="project" value="UniProtKB-UniRule"/>
</dbReference>
<keyword evidence="8 9" id="KW-0012">Acyltransferase</keyword>
<comment type="catalytic activity">
    <reaction evidence="9">
        <text>N-terminal S-1,2-diacyl-sn-glyceryl-L-cysteinyl-[lipoprotein] + a glycerophospholipid = N-acyl-S-1,2-diacyl-sn-glyceryl-L-cysteinyl-[lipoprotein] + a 2-acyl-sn-glycero-3-phospholipid + H(+)</text>
        <dbReference type="Rhea" id="RHEA:48228"/>
        <dbReference type="Rhea" id="RHEA-COMP:14681"/>
        <dbReference type="Rhea" id="RHEA-COMP:14684"/>
        <dbReference type="ChEBI" id="CHEBI:15378"/>
        <dbReference type="ChEBI" id="CHEBI:136912"/>
        <dbReference type="ChEBI" id="CHEBI:140656"/>
        <dbReference type="ChEBI" id="CHEBI:140657"/>
        <dbReference type="ChEBI" id="CHEBI:140660"/>
        <dbReference type="EC" id="2.3.1.269"/>
    </reaction>
</comment>
<comment type="subcellular location">
    <subcellularLocation>
        <location evidence="1 9">Cell membrane</location>
        <topology evidence="1 9">Multi-pass membrane protein</topology>
    </subcellularLocation>
</comment>
<evidence type="ECO:0000259" key="10">
    <source>
        <dbReference type="PROSITE" id="PS50263"/>
    </source>
</evidence>
<dbReference type="InterPro" id="IPR004563">
    <property type="entry name" value="Apolipo_AcylTrfase"/>
</dbReference>
<dbReference type="InterPro" id="IPR045378">
    <property type="entry name" value="LNT_N"/>
</dbReference>
<dbReference type="InterPro" id="IPR003010">
    <property type="entry name" value="C-N_Hydrolase"/>
</dbReference>
<evidence type="ECO:0000313" key="12">
    <source>
        <dbReference type="Proteomes" id="UP000184096"/>
    </source>
</evidence>
<organism evidence="11 12">
    <name type="scientific">Bradyrhizobium erythrophlei</name>
    <dbReference type="NCBI Taxonomy" id="1437360"/>
    <lineage>
        <taxon>Bacteria</taxon>
        <taxon>Pseudomonadati</taxon>
        <taxon>Pseudomonadota</taxon>
        <taxon>Alphaproteobacteria</taxon>
        <taxon>Hyphomicrobiales</taxon>
        <taxon>Nitrobacteraceae</taxon>
        <taxon>Bradyrhizobium</taxon>
    </lineage>
</organism>
<feature type="transmembrane region" description="Helical" evidence="9">
    <location>
        <begin position="73"/>
        <end position="95"/>
    </location>
</feature>
<evidence type="ECO:0000256" key="4">
    <source>
        <dbReference type="ARBA" id="ARBA00022679"/>
    </source>
</evidence>
<dbReference type="OrthoDB" id="9804277at2"/>
<dbReference type="Pfam" id="PF00795">
    <property type="entry name" value="CN_hydrolase"/>
    <property type="match status" value="1"/>
</dbReference>
<dbReference type="PANTHER" id="PTHR38686">
    <property type="entry name" value="APOLIPOPROTEIN N-ACYLTRANSFERASE"/>
    <property type="match status" value="1"/>
</dbReference>
<evidence type="ECO:0000256" key="5">
    <source>
        <dbReference type="ARBA" id="ARBA00022692"/>
    </source>
</evidence>
<dbReference type="SUPFAM" id="SSF56317">
    <property type="entry name" value="Carbon-nitrogen hydrolase"/>
    <property type="match status" value="1"/>
</dbReference>
<dbReference type="EC" id="2.3.1.269" evidence="9"/>
<evidence type="ECO:0000256" key="6">
    <source>
        <dbReference type="ARBA" id="ARBA00022989"/>
    </source>
</evidence>
<sequence length="534" mass="58144">MTASSRLRSIGLAIILTWGWKRAGLALLAGALSSLAMAPFNAWPVLFLTLPVMVWQIDGAAAGRWRGVPAAALTGWCFGLGYFVPGLYWIGYAFLVDAPTFAWLMPFAILGLPAYLALFMALGFALARLFWTRDAARVIALAASLTMSEWLRGHALTGFPWNSLGYALSEPLALAQTASLIGLWGLTFLTVAIFASPAVLIDGTSRGRKPWVAPALALIVLLSMTVFGAIRLSRQPTLMLTNTRLRIMQPNLQQDARFNYGAKADVMKKYLTLSDRASGPQSTGVRDVNILIWPESAFPFFLTREADAMAQISDLLPKGTVLITGSVRAPDVPPGTRITRAYNSIYVIDHDSNVLSVYDKLHLVPFGEFLPFQDLMEKIGFEQLTRVQGGFIPGTRRRSMEVPNAPRMLPLICYEVVFPGHVVERGDRPGWIVNLTNDGWFGISSGPYQHLQQARMRAIEQGLPLVRAANTGISAVIDPVGRTVASLGLGLEGVLDSGLPAAIPPTAYARAGDIPIMIILAAAWLFVIRRRTAK</sequence>
<dbReference type="HAMAP" id="MF_01148">
    <property type="entry name" value="Lnt"/>
    <property type="match status" value="1"/>
</dbReference>
<evidence type="ECO:0000256" key="7">
    <source>
        <dbReference type="ARBA" id="ARBA00023136"/>
    </source>
</evidence>
<dbReference type="GO" id="GO:0005886">
    <property type="term" value="C:plasma membrane"/>
    <property type="evidence" value="ECO:0007669"/>
    <property type="project" value="UniProtKB-SubCell"/>
</dbReference>
<dbReference type="Gene3D" id="3.60.110.10">
    <property type="entry name" value="Carbon-nitrogen hydrolase"/>
    <property type="match status" value="1"/>
</dbReference>
<dbReference type="InterPro" id="IPR036526">
    <property type="entry name" value="C-N_Hydrolase_sf"/>
</dbReference>
<protein>
    <recommendedName>
        <fullName evidence="9">Apolipoprotein N-acyltransferase</fullName>
        <shortName evidence="9">ALP N-acyltransferase</shortName>
        <ecNumber evidence="9">2.3.1.269</ecNumber>
    </recommendedName>
</protein>
<name>A0A1M7TX40_9BRAD</name>
<keyword evidence="11" id="KW-0449">Lipoprotein</keyword>
<dbReference type="EMBL" id="LT670849">
    <property type="protein sequence ID" value="SHN75314.1"/>
    <property type="molecule type" value="Genomic_DNA"/>
</dbReference>
<keyword evidence="6 9" id="KW-1133">Transmembrane helix</keyword>
<dbReference type="Proteomes" id="UP000184096">
    <property type="component" value="Chromosome I"/>
</dbReference>
<keyword evidence="7 9" id="KW-0472">Membrane</keyword>
<gene>
    <name evidence="9" type="primary">lnt</name>
    <name evidence="11" type="ORF">SAMN05444170_2927</name>
</gene>
<dbReference type="AlphaFoldDB" id="A0A1M7TX40"/>
<dbReference type="PROSITE" id="PS50263">
    <property type="entry name" value="CN_HYDROLASE"/>
    <property type="match status" value="1"/>
</dbReference>
<keyword evidence="3 9" id="KW-1003">Cell membrane</keyword>
<feature type="domain" description="CN hydrolase" evidence="10">
    <location>
        <begin position="248"/>
        <end position="505"/>
    </location>
</feature>
<keyword evidence="5 9" id="KW-0812">Transmembrane</keyword>
<dbReference type="PANTHER" id="PTHR38686:SF1">
    <property type="entry name" value="APOLIPOPROTEIN N-ACYLTRANSFERASE"/>
    <property type="match status" value="1"/>
</dbReference>
<feature type="transmembrane region" description="Helical" evidence="9">
    <location>
        <begin position="101"/>
        <end position="126"/>
    </location>
</feature>
<keyword evidence="12" id="KW-1185">Reference proteome</keyword>
<evidence type="ECO:0000313" key="11">
    <source>
        <dbReference type="EMBL" id="SHN75314.1"/>
    </source>
</evidence>
<dbReference type="CDD" id="cd07571">
    <property type="entry name" value="ALP_N-acyl_transferase"/>
    <property type="match status" value="1"/>
</dbReference>